<evidence type="ECO:0000313" key="1">
    <source>
        <dbReference type="EMBL" id="GMH06456.1"/>
    </source>
</evidence>
<sequence>MNPCLALTMHVVRVGSLRDPRHRLLRRKEDEVGYFRRKEDEVGYFRKEDEVLATSAVRKMRIGYFRHKEDEVSPTCI</sequence>
<accession>A0AAD3S9H2</accession>
<dbReference type="EMBL" id="BSYO01000006">
    <property type="protein sequence ID" value="GMH06456.1"/>
    <property type="molecule type" value="Genomic_DNA"/>
</dbReference>
<evidence type="ECO:0000313" key="2">
    <source>
        <dbReference type="Proteomes" id="UP001279734"/>
    </source>
</evidence>
<name>A0AAD3S9H2_NEPGR</name>
<dbReference type="AlphaFoldDB" id="A0AAD3S9H2"/>
<reference evidence="1" key="1">
    <citation type="submission" date="2023-05" db="EMBL/GenBank/DDBJ databases">
        <title>Nepenthes gracilis genome sequencing.</title>
        <authorList>
            <person name="Fukushima K."/>
        </authorList>
    </citation>
    <scope>NUCLEOTIDE SEQUENCE</scope>
    <source>
        <strain evidence="1">SING2019-196</strain>
    </source>
</reference>
<organism evidence="1 2">
    <name type="scientific">Nepenthes gracilis</name>
    <name type="common">Slender pitcher plant</name>
    <dbReference type="NCBI Taxonomy" id="150966"/>
    <lineage>
        <taxon>Eukaryota</taxon>
        <taxon>Viridiplantae</taxon>
        <taxon>Streptophyta</taxon>
        <taxon>Embryophyta</taxon>
        <taxon>Tracheophyta</taxon>
        <taxon>Spermatophyta</taxon>
        <taxon>Magnoliopsida</taxon>
        <taxon>eudicotyledons</taxon>
        <taxon>Gunneridae</taxon>
        <taxon>Pentapetalae</taxon>
        <taxon>Caryophyllales</taxon>
        <taxon>Nepenthaceae</taxon>
        <taxon>Nepenthes</taxon>
    </lineage>
</organism>
<dbReference type="Proteomes" id="UP001279734">
    <property type="component" value="Unassembled WGS sequence"/>
</dbReference>
<comment type="caution">
    <text evidence="1">The sequence shown here is derived from an EMBL/GenBank/DDBJ whole genome shotgun (WGS) entry which is preliminary data.</text>
</comment>
<proteinExistence type="predicted"/>
<gene>
    <name evidence="1" type="ORF">Nepgr_008296</name>
</gene>
<keyword evidence="2" id="KW-1185">Reference proteome</keyword>
<protein>
    <submittedName>
        <fullName evidence="1">Uncharacterized protein</fullName>
    </submittedName>
</protein>